<dbReference type="RefSeq" id="XP_062797914.1">
    <property type="nucleotide sequence ID" value="XM_062941007.1"/>
</dbReference>
<organism evidence="1 2">
    <name type="scientific">Podospora pseudoanserina</name>
    <dbReference type="NCBI Taxonomy" id="2609844"/>
    <lineage>
        <taxon>Eukaryota</taxon>
        <taxon>Fungi</taxon>
        <taxon>Dikarya</taxon>
        <taxon>Ascomycota</taxon>
        <taxon>Pezizomycotina</taxon>
        <taxon>Sordariomycetes</taxon>
        <taxon>Sordariomycetidae</taxon>
        <taxon>Sordariales</taxon>
        <taxon>Podosporaceae</taxon>
        <taxon>Podospora</taxon>
    </lineage>
</organism>
<dbReference type="Proteomes" id="UP001323617">
    <property type="component" value="Unassembled WGS sequence"/>
</dbReference>
<keyword evidence="2" id="KW-1185">Reference proteome</keyword>
<sequence length="173" mass="19884">MALKKLPLELQTRICELLEDHRDSLVSLSLANRHFRAVANTCLLNRLTFNATTDGLEELVEGCSRFLRQNDGFRHVRILVVLGSTVESENLTANGSQRVYFGRGPFDEVKQDRFYRFPYYWLTLNSPPAPPARHGIPPHAWQSADRWDKNWQPLANFISLLPGLTDLIYKAME</sequence>
<comment type="caution">
    <text evidence="1">The sequence shown here is derived from an EMBL/GenBank/DDBJ whole genome shotgun (WGS) entry which is preliminary data.</text>
</comment>
<evidence type="ECO:0000313" key="2">
    <source>
        <dbReference type="Proteomes" id="UP001323617"/>
    </source>
</evidence>
<evidence type="ECO:0000313" key="1">
    <source>
        <dbReference type="EMBL" id="KAK4671618.1"/>
    </source>
</evidence>
<evidence type="ECO:0008006" key="3">
    <source>
        <dbReference type="Google" id="ProtNLM"/>
    </source>
</evidence>
<dbReference type="EMBL" id="JAFFHC010000006">
    <property type="protein sequence ID" value="KAK4671618.1"/>
    <property type="molecule type" value="Genomic_DNA"/>
</dbReference>
<name>A0ABR0HV64_9PEZI</name>
<accession>A0ABR0HV64</accession>
<proteinExistence type="predicted"/>
<gene>
    <name evidence="1" type="ORF">QC764_0097090</name>
</gene>
<reference evidence="1 2" key="1">
    <citation type="journal article" date="2023" name="bioRxiv">
        <title>High-quality genome assemblies of four members of thePodospora anserinaspecies complex.</title>
        <authorList>
            <person name="Ament-Velasquez S.L."/>
            <person name="Vogan A.A."/>
            <person name="Wallerman O."/>
            <person name="Hartmann F."/>
            <person name="Gautier V."/>
            <person name="Silar P."/>
            <person name="Giraud T."/>
            <person name="Johannesson H."/>
        </authorList>
    </citation>
    <scope>NUCLEOTIDE SEQUENCE [LARGE SCALE GENOMIC DNA]</scope>
    <source>
        <strain evidence="1 2">CBS 124.78</strain>
    </source>
</reference>
<dbReference type="GeneID" id="87961755"/>
<protein>
    <recommendedName>
        <fullName evidence="3">F-box domain-containing protein</fullName>
    </recommendedName>
</protein>